<dbReference type="AlphaFoldDB" id="A0AB39KTN4"/>
<dbReference type="PANTHER" id="PTHR43283:SF3">
    <property type="entry name" value="BETA-LACTAMASE FAMILY PROTEIN (AFU_ORTHOLOGUE AFUA_5G07500)"/>
    <property type="match status" value="1"/>
</dbReference>
<dbReference type="InterPro" id="IPR001466">
    <property type="entry name" value="Beta-lactam-related"/>
</dbReference>
<feature type="domain" description="Beta-lactamase-related" evidence="2">
    <location>
        <begin position="49"/>
        <end position="425"/>
    </location>
</feature>
<dbReference type="InterPro" id="IPR012338">
    <property type="entry name" value="Beta-lactam/transpept-like"/>
</dbReference>
<dbReference type="EC" id="3.1.1.103" evidence="3"/>
<dbReference type="EMBL" id="CP158375">
    <property type="protein sequence ID" value="XDO96663.1"/>
    <property type="molecule type" value="Genomic_DNA"/>
</dbReference>
<keyword evidence="1" id="KW-0732">Signal</keyword>
<feature type="signal peptide" evidence="1">
    <location>
        <begin position="1"/>
        <end position="24"/>
    </location>
</feature>
<proteinExistence type="predicted"/>
<organism evidence="3">
    <name type="scientific">Caulobacter sp. 73W</name>
    <dbReference type="NCBI Taxonomy" id="3161137"/>
    <lineage>
        <taxon>Bacteria</taxon>
        <taxon>Pseudomonadati</taxon>
        <taxon>Pseudomonadota</taxon>
        <taxon>Alphaproteobacteria</taxon>
        <taxon>Caulobacterales</taxon>
        <taxon>Caulobacteraceae</taxon>
        <taxon>Caulobacter</taxon>
    </lineage>
</organism>
<protein>
    <submittedName>
        <fullName evidence="3">Serine hydrolase domain-containing protein</fullName>
        <ecNumber evidence="3">3.1.1.103</ecNumber>
    </submittedName>
</protein>
<dbReference type="GO" id="GO:0016787">
    <property type="term" value="F:hydrolase activity"/>
    <property type="evidence" value="ECO:0007669"/>
    <property type="project" value="UniProtKB-KW"/>
</dbReference>
<feature type="chain" id="PRO_5044228841" evidence="1">
    <location>
        <begin position="25"/>
        <end position="437"/>
    </location>
</feature>
<reference evidence="3" key="1">
    <citation type="submission" date="2024-06" db="EMBL/GenBank/DDBJ databases">
        <title>Caulobacter inopinatus, sp. nov.</title>
        <authorList>
            <person name="Donachie S.P."/>
        </authorList>
    </citation>
    <scope>NUCLEOTIDE SEQUENCE</scope>
    <source>
        <strain evidence="3">73W</strain>
    </source>
</reference>
<name>A0AB39KTN4_9CAUL</name>
<keyword evidence="3" id="KW-0378">Hydrolase</keyword>
<dbReference type="PANTHER" id="PTHR43283">
    <property type="entry name" value="BETA-LACTAMASE-RELATED"/>
    <property type="match status" value="1"/>
</dbReference>
<sequence>MNRRVVMLRALAGMFGLGGGRALAARSPGGLSFGRPEDVGFDPARLGRLDDAMRRTVTNNQIAGGVTLLARRGKIVQLRAYGQRDINLGDPMTSDAIFRIRSETKPITALAMMMLYEQGLWGLDDPVTYFIPEFTDLKVFKTADANGAITAVEPVTRPPTMRELMTHTAGFAYGLAGDSPPDRAYLEAGVLTADSLSDMVRRIAEQPMFCQPGKMWRYSIATDIQGHIIERLSGMSLPDFFKTKIFDPLGMVDTGFYVAPEKRRRLATLYDIDYSTNRLAEPPTPRWRDVLQPPLAPSAGGGLVSTARDYARFCQMILNAGELDGVRIVRPTSIAIMGSNHLPPSFSVTSDGIRPFPFGPGLGFGLNMAVSVDPLLGNAPVGKGTVSWGGSAGTWFWADPTNDLFFVGMIQRLGGVGSGLDAETRNLVYQALVDRAK</sequence>
<dbReference type="Gene3D" id="3.40.710.10">
    <property type="entry name" value="DD-peptidase/beta-lactamase superfamily"/>
    <property type="match status" value="1"/>
</dbReference>
<dbReference type="SUPFAM" id="SSF56601">
    <property type="entry name" value="beta-lactamase/transpeptidase-like"/>
    <property type="match status" value="1"/>
</dbReference>
<evidence type="ECO:0000259" key="2">
    <source>
        <dbReference type="Pfam" id="PF00144"/>
    </source>
</evidence>
<dbReference type="RefSeq" id="WP_369059503.1">
    <property type="nucleotide sequence ID" value="NZ_CP158375.1"/>
</dbReference>
<evidence type="ECO:0000256" key="1">
    <source>
        <dbReference type="SAM" id="SignalP"/>
    </source>
</evidence>
<accession>A0AB39KTN4</accession>
<dbReference type="Pfam" id="PF00144">
    <property type="entry name" value="Beta-lactamase"/>
    <property type="match status" value="1"/>
</dbReference>
<evidence type="ECO:0000313" key="3">
    <source>
        <dbReference type="EMBL" id="XDO96663.1"/>
    </source>
</evidence>
<dbReference type="InterPro" id="IPR050789">
    <property type="entry name" value="Diverse_Enzym_Activities"/>
</dbReference>
<gene>
    <name evidence="3" type="ORF">ABOZ73_18145</name>
</gene>